<sequence length="156" mass="16897">MMKKMRLLSLFAMALLALVLAGSSKVAYAAGQPVDLVARYSIKNMSATTLNTIKQIDAANTNVSTYIQGDTLVIHTLMGSHSNGMVTSPMSGPRIGYQTMDFSQFISKMDGVGQQRSELQPGPVANGPMTSEVVPYPTRNYAEITPDMPVCAWFQN</sequence>
<gene>
    <name evidence="2" type="ORF">FC83_GL003324</name>
</gene>
<evidence type="ECO:0000256" key="1">
    <source>
        <dbReference type="SAM" id="SignalP"/>
    </source>
</evidence>
<dbReference type="STRING" id="1423734.FC83_GL003324"/>
<proteinExistence type="predicted"/>
<dbReference type="Proteomes" id="UP000051236">
    <property type="component" value="Unassembled WGS sequence"/>
</dbReference>
<keyword evidence="1" id="KW-0732">Signal</keyword>
<protein>
    <submittedName>
        <fullName evidence="2">Uncharacterized protein</fullName>
    </submittedName>
</protein>
<keyword evidence="3" id="KW-1185">Reference proteome</keyword>
<dbReference type="PATRIC" id="fig|1423734.3.peg.3376"/>
<organism evidence="2 3">
    <name type="scientific">Agrilactobacillus composti DSM 18527 = JCM 14202</name>
    <dbReference type="NCBI Taxonomy" id="1423734"/>
    <lineage>
        <taxon>Bacteria</taxon>
        <taxon>Bacillati</taxon>
        <taxon>Bacillota</taxon>
        <taxon>Bacilli</taxon>
        <taxon>Lactobacillales</taxon>
        <taxon>Lactobacillaceae</taxon>
        <taxon>Agrilactobacillus</taxon>
    </lineage>
</organism>
<name>A0A0R1XSS8_9LACO</name>
<dbReference type="AlphaFoldDB" id="A0A0R1XSS8"/>
<evidence type="ECO:0000313" key="2">
    <source>
        <dbReference type="EMBL" id="KRM33240.1"/>
    </source>
</evidence>
<accession>A0A0R1XSS8</accession>
<evidence type="ECO:0000313" key="3">
    <source>
        <dbReference type="Proteomes" id="UP000051236"/>
    </source>
</evidence>
<feature type="chain" id="PRO_5006413402" evidence="1">
    <location>
        <begin position="30"/>
        <end position="156"/>
    </location>
</feature>
<comment type="caution">
    <text evidence="2">The sequence shown here is derived from an EMBL/GenBank/DDBJ whole genome shotgun (WGS) entry which is preliminary data.</text>
</comment>
<dbReference type="EMBL" id="AZGA01000057">
    <property type="protein sequence ID" value="KRM33240.1"/>
    <property type="molecule type" value="Genomic_DNA"/>
</dbReference>
<reference evidence="2 3" key="1">
    <citation type="journal article" date="2015" name="Genome Announc.">
        <title>Expanding the biotechnology potential of lactobacilli through comparative genomics of 213 strains and associated genera.</title>
        <authorList>
            <person name="Sun Z."/>
            <person name="Harris H.M."/>
            <person name="McCann A."/>
            <person name="Guo C."/>
            <person name="Argimon S."/>
            <person name="Zhang W."/>
            <person name="Yang X."/>
            <person name="Jeffery I.B."/>
            <person name="Cooney J.C."/>
            <person name="Kagawa T.F."/>
            <person name="Liu W."/>
            <person name="Song Y."/>
            <person name="Salvetti E."/>
            <person name="Wrobel A."/>
            <person name="Rasinkangas P."/>
            <person name="Parkhill J."/>
            <person name="Rea M.C."/>
            <person name="O'Sullivan O."/>
            <person name="Ritari J."/>
            <person name="Douillard F.P."/>
            <person name="Paul Ross R."/>
            <person name="Yang R."/>
            <person name="Briner A.E."/>
            <person name="Felis G.E."/>
            <person name="de Vos W.M."/>
            <person name="Barrangou R."/>
            <person name="Klaenhammer T.R."/>
            <person name="Caufield P.W."/>
            <person name="Cui Y."/>
            <person name="Zhang H."/>
            <person name="O'Toole P.W."/>
        </authorList>
    </citation>
    <scope>NUCLEOTIDE SEQUENCE [LARGE SCALE GENOMIC DNA]</scope>
    <source>
        <strain evidence="2 3">DSM 18527</strain>
    </source>
</reference>
<feature type="signal peptide" evidence="1">
    <location>
        <begin position="1"/>
        <end position="29"/>
    </location>
</feature>